<evidence type="ECO:0000256" key="5">
    <source>
        <dbReference type="ARBA" id="ARBA00023054"/>
    </source>
</evidence>
<dbReference type="PROSITE" id="PS00411">
    <property type="entry name" value="KINESIN_MOTOR_1"/>
    <property type="match status" value="1"/>
</dbReference>
<evidence type="ECO:0000256" key="1">
    <source>
        <dbReference type="ARBA" id="ARBA00004496"/>
    </source>
</evidence>
<keyword evidence="3 6" id="KW-0547">Nucleotide-binding</keyword>
<accession>A0A409YEU7</accession>
<feature type="compositionally biased region" description="Low complexity" evidence="8">
    <location>
        <begin position="51"/>
        <end position="73"/>
    </location>
</feature>
<feature type="compositionally biased region" description="Polar residues" evidence="8">
    <location>
        <begin position="1816"/>
        <end position="1826"/>
    </location>
</feature>
<dbReference type="GO" id="GO:0005875">
    <property type="term" value="C:microtubule associated complex"/>
    <property type="evidence" value="ECO:0007669"/>
    <property type="project" value="TreeGrafter"/>
</dbReference>
<comment type="subcellular location">
    <subcellularLocation>
        <location evidence="1">Cytoplasm</location>
    </subcellularLocation>
</comment>
<evidence type="ECO:0000256" key="8">
    <source>
        <dbReference type="SAM" id="MobiDB-lite"/>
    </source>
</evidence>
<dbReference type="GO" id="GO:0007052">
    <property type="term" value="P:mitotic spindle organization"/>
    <property type="evidence" value="ECO:0007669"/>
    <property type="project" value="TreeGrafter"/>
</dbReference>
<dbReference type="InterPro" id="IPR019821">
    <property type="entry name" value="Kinesin_motor_CS"/>
</dbReference>
<dbReference type="InterPro" id="IPR036961">
    <property type="entry name" value="Kinesin_motor_dom_sf"/>
</dbReference>
<dbReference type="InterPro" id="IPR027417">
    <property type="entry name" value="P-loop_NTPase"/>
</dbReference>
<feature type="compositionally biased region" description="Pro residues" evidence="8">
    <location>
        <begin position="1797"/>
        <end position="1813"/>
    </location>
</feature>
<dbReference type="STRING" id="231916.A0A409YEU7"/>
<feature type="coiled-coil region" evidence="7">
    <location>
        <begin position="1661"/>
        <end position="1754"/>
    </location>
</feature>
<gene>
    <name evidence="10" type="ORF">CVT26_015128</name>
</gene>
<feature type="coiled-coil region" evidence="7">
    <location>
        <begin position="1419"/>
        <end position="1464"/>
    </location>
</feature>
<feature type="compositionally biased region" description="Low complexity" evidence="8">
    <location>
        <begin position="266"/>
        <end position="275"/>
    </location>
</feature>
<evidence type="ECO:0000256" key="2">
    <source>
        <dbReference type="ARBA" id="ARBA00022490"/>
    </source>
</evidence>
<feature type="region of interest" description="Disordered" evidence="8">
    <location>
        <begin position="795"/>
        <end position="830"/>
    </location>
</feature>
<dbReference type="GO" id="GO:0005524">
    <property type="term" value="F:ATP binding"/>
    <property type="evidence" value="ECO:0007669"/>
    <property type="project" value="UniProtKB-UniRule"/>
</dbReference>
<dbReference type="Gene3D" id="1.10.287.1490">
    <property type="match status" value="1"/>
</dbReference>
<feature type="coiled-coil region" evidence="7">
    <location>
        <begin position="990"/>
        <end position="1024"/>
    </location>
</feature>
<protein>
    <recommendedName>
        <fullName evidence="9">Kinesin motor domain-containing protein</fullName>
    </recommendedName>
</protein>
<evidence type="ECO:0000259" key="9">
    <source>
        <dbReference type="PROSITE" id="PS50067"/>
    </source>
</evidence>
<evidence type="ECO:0000256" key="6">
    <source>
        <dbReference type="PROSITE-ProRule" id="PRU00283"/>
    </source>
</evidence>
<evidence type="ECO:0000313" key="10">
    <source>
        <dbReference type="EMBL" id="PPR01505.1"/>
    </source>
</evidence>
<dbReference type="GO" id="GO:0007018">
    <property type="term" value="P:microtubule-based movement"/>
    <property type="evidence" value="ECO:0007669"/>
    <property type="project" value="InterPro"/>
</dbReference>
<feature type="region of interest" description="Disordered" evidence="8">
    <location>
        <begin position="51"/>
        <end position="75"/>
    </location>
</feature>
<keyword evidence="5 7" id="KW-0175">Coiled coil</keyword>
<dbReference type="PANTHER" id="PTHR47969:SF15">
    <property type="entry name" value="CHROMOSOME-ASSOCIATED KINESIN KIF4A-RELATED"/>
    <property type="match status" value="1"/>
</dbReference>
<evidence type="ECO:0000313" key="11">
    <source>
        <dbReference type="Proteomes" id="UP000284706"/>
    </source>
</evidence>
<dbReference type="InterPro" id="IPR001752">
    <property type="entry name" value="Kinesin_motor_dom"/>
</dbReference>
<evidence type="ECO:0000256" key="4">
    <source>
        <dbReference type="ARBA" id="ARBA00022840"/>
    </source>
</evidence>
<dbReference type="GO" id="GO:0005737">
    <property type="term" value="C:cytoplasm"/>
    <property type="evidence" value="ECO:0007669"/>
    <property type="project" value="UniProtKB-SubCell"/>
</dbReference>
<sequence>MAPSSSSSSATTSVQVALRIRPPTTQDSTSIPPRFQRAVIQALSPTSVSIESPSSALASSGAPSAPAGPASGPKKQVFTFDQVHPPPTTQYELYESTARPLVSRFLEGFNCTILAYGQTSSGKTFTMTGIDLDLDPSDPNNGMGIIPRAVSSIFASARQLKEERGNAWNYTLKGSFIEIYNEDLIDLLSLDDSTGAKREVQIREDKDGHIIWGGLREVNVRNANEVMSLIKKGTAIRRTNETDMNAQSSRSHAIFSLTLTQKKYTGSGQPPRSSSPLPPGGRSPSRLVRPGSMIAVGASPGGNRVSSPTGRPSTPSFASAMSRGGGLRPASALGHTGDRSPVTVDDDSGDWVTIVSKFHFVDLAGSERLKRTAAAGERIKEGISINSGLLALGNVISALGDPSRAKSNTASHIPYRDSKLTRLLQDSLGGNAHTLMIACVSPAEWNAGETINTLKYANRARNIKNRAVVNEKEDGWDDIEWLQGTVTRLRKELKVIKDGGVIPVAEREHEPIEGGASKKVLAQMTELQNNYEDLREKFVERTEELTRLRRELGEKHRSSTAGAVPGTGKYEEIVGPVIEEYEKTISAMEAELSLNRAALRHTNELVEEREEELAAITERHAATELYVEELRSRVAKLTEREASTEAYVRDLEEKIKAYDETSLSSSESMTDLKREITRLKDAEAHSAKYIADLEARLARSDESVLALQQTVEGLEKECDRRREEVETLKTRLESFRQDGENWRSDLEEREARVKQLEEKMHEWEQKKKEAGDARIRLGEVVGEVESARKSLQLDISQVPSSVSSSPPSDSAVPSPVKVNGENIPAPPGTSELENQLLALQETHTATLADLSSITAKYRDALREISDLAAQIQELKLSSPGVVETTSESPSSDKPHEPPTLTRRRMTNPRTRESPEVQLGSPGRRLFFRQAASAESLHARSLSQSQSLSQELSSVHLRKASFSSHASGLHVSRPSLSVSMPSLSPSYERSVASLEKEIMRLQEVLKEREAEISMLEESLKESQTKPLNGTAIVEAETNGVNGASSVHPEAALSPKTLHQFDNIRKTMENGINGHSTQTETGSSLSEDESLDRLNELMLSMAQKESQHREIVESLTSQLTSTRRQLDDLTTLSRDQTLNMSMEIEALQQKHTNDLILLEEVRKREADLVQSLREADETHKAEIERLRAEHEEALKEKAQELESLRDSLQKEHESSISSLKHDLDEKISALEKAKQDHETAFSKLKQDHEKELLVKSEEAGAALEETRQSHQKALAKLQAEHSALVRQKDEDHAAALQSTEEEYYNALTKLRGDHAEAIKTIAAETNATIERLREEHAGELRMAEIAKEGSLSESESAGAMALKTLQEEHAAAIARKEASFAEEIESLNAAHIRTSKAKEDDHALQIDRLKLEHDTAISKLKSDWRTEVERVNAELASAKEEHAAQLQQLRQSSEAAIRDVREQQAAVLQEIEKGHQQETDALKAKYEGALRDMALKQEDERSTIVQAHAAEISALQTQAKEHISSLEAELANVKDQLRRVEEQSHSADDRVLHEEQTRAALIEAHAEEVLKLRTSHAEDLSKLEAQLAELQEQHRQSLENAAAQSESRLQEREKRFATELADLQKQFAEERQSLRKDHDLLVQEIEAHKVAADEFTFLREQSRQNHEKELGEKNEVIASMEERLTNVGDERNQLQDEVAKLRAELERTRGEQSKLIQEASKRESLVMELERHRSVLADLQENLQKVKDEKDTLQTEKTRSDALVRDLQAQLARSASPPNVRSPDRSVGFQRGTNLPAIKLPPPTPPPSVPPPPAPRSATIQINGDSNVSTSSQGSSAFTSSGSSRDSSLPDSPSTSIGHLPPINIAPSVDPKIAVKVEQQAKLIEEQEAMIKTLNKQLTHCETDLQTHMDLVATLETSLGDSEKNLRKARMQATELARERDTLNTKLEAMRNDLAEAKREVATVRRSIVEEKQSLEQRLDEERKAKERARQQLDSRMEELQRRKSKFACL</sequence>
<proteinExistence type="inferred from homology"/>
<feature type="coiled-coil region" evidence="7">
    <location>
        <begin position="690"/>
        <end position="773"/>
    </location>
</feature>
<feature type="compositionally biased region" description="Polar residues" evidence="8">
    <location>
        <begin position="304"/>
        <end position="319"/>
    </location>
</feature>
<feature type="coiled-coil region" evidence="7">
    <location>
        <begin position="1156"/>
        <end position="1285"/>
    </location>
</feature>
<dbReference type="GO" id="GO:0003777">
    <property type="term" value="F:microtubule motor activity"/>
    <property type="evidence" value="ECO:0007669"/>
    <property type="project" value="InterPro"/>
</dbReference>
<feature type="compositionally biased region" description="Low complexity" evidence="8">
    <location>
        <begin position="1827"/>
        <end position="1854"/>
    </location>
</feature>
<dbReference type="OrthoDB" id="3176171at2759"/>
<dbReference type="GO" id="GO:0008017">
    <property type="term" value="F:microtubule binding"/>
    <property type="evidence" value="ECO:0007669"/>
    <property type="project" value="InterPro"/>
</dbReference>
<feature type="compositionally biased region" description="Low complexity" evidence="8">
    <location>
        <begin position="1"/>
        <end position="13"/>
    </location>
</feature>
<feature type="domain" description="Kinesin motor" evidence="9">
    <location>
        <begin position="13"/>
        <end position="463"/>
    </location>
</feature>
<dbReference type="EMBL" id="NHYE01000937">
    <property type="protein sequence ID" value="PPR01505.1"/>
    <property type="molecule type" value="Genomic_DNA"/>
</dbReference>
<evidence type="ECO:0000256" key="3">
    <source>
        <dbReference type="ARBA" id="ARBA00022741"/>
    </source>
</evidence>
<dbReference type="SMART" id="SM00129">
    <property type="entry name" value="KISc"/>
    <property type="match status" value="1"/>
</dbReference>
<comment type="caution">
    <text evidence="10">The sequence shown here is derived from an EMBL/GenBank/DDBJ whole genome shotgun (WGS) entry which is preliminary data.</text>
</comment>
<feature type="region of interest" description="Disordered" evidence="8">
    <location>
        <begin position="1972"/>
        <end position="1996"/>
    </location>
</feature>
<keyword evidence="6" id="KW-0505">Motor protein</keyword>
<dbReference type="InterPro" id="IPR027640">
    <property type="entry name" value="Kinesin-like_fam"/>
</dbReference>
<feature type="coiled-coil region" evidence="7">
    <location>
        <begin position="578"/>
        <end position="654"/>
    </location>
</feature>
<evidence type="ECO:0000256" key="7">
    <source>
        <dbReference type="SAM" id="Coils"/>
    </source>
</evidence>
<dbReference type="Proteomes" id="UP000284706">
    <property type="component" value="Unassembled WGS sequence"/>
</dbReference>
<comment type="similarity">
    <text evidence="6">Belongs to the TRAFAC class myosin-kinesin ATPase superfamily. Kinesin family.</text>
</comment>
<feature type="coiled-coil region" evidence="7">
    <location>
        <begin position="1514"/>
        <end position="1624"/>
    </location>
</feature>
<keyword evidence="4 6" id="KW-0067">ATP-binding</keyword>
<dbReference type="Pfam" id="PF00225">
    <property type="entry name" value="Kinesin"/>
    <property type="match status" value="2"/>
</dbReference>
<dbReference type="PROSITE" id="PS50067">
    <property type="entry name" value="KINESIN_MOTOR_2"/>
    <property type="match status" value="1"/>
</dbReference>
<dbReference type="InParanoid" id="A0A409YEU7"/>
<feature type="region of interest" description="Disordered" evidence="8">
    <location>
        <begin position="1"/>
        <end position="33"/>
    </location>
</feature>
<dbReference type="PRINTS" id="PR00380">
    <property type="entry name" value="KINESINHEAVY"/>
</dbReference>
<name>A0A409YEU7_9AGAR</name>
<feature type="binding site" evidence="6">
    <location>
        <begin position="117"/>
        <end position="124"/>
    </location>
    <ligand>
        <name>ATP</name>
        <dbReference type="ChEBI" id="CHEBI:30616"/>
    </ligand>
</feature>
<dbReference type="Gene3D" id="3.40.850.10">
    <property type="entry name" value="Kinesin motor domain"/>
    <property type="match status" value="1"/>
</dbReference>
<dbReference type="GO" id="GO:0051231">
    <property type="term" value="P:spindle elongation"/>
    <property type="evidence" value="ECO:0007669"/>
    <property type="project" value="TreeGrafter"/>
</dbReference>
<feature type="region of interest" description="Disordered" evidence="8">
    <location>
        <begin position="878"/>
        <end position="921"/>
    </location>
</feature>
<organism evidence="10 11">
    <name type="scientific">Gymnopilus dilepis</name>
    <dbReference type="NCBI Taxonomy" id="231916"/>
    <lineage>
        <taxon>Eukaryota</taxon>
        <taxon>Fungi</taxon>
        <taxon>Dikarya</taxon>
        <taxon>Basidiomycota</taxon>
        <taxon>Agaricomycotina</taxon>
        <taxon>Agaricomycetes</taxon>
        <taxon>Agaricomycetidae</taxon>
        <taxon>Agaricales</taxon>
        <taxon>Agaricineae</taxon>
        <taxon>Hymenogastraceae</taxon>
        <taxon>Gymnopilus</taxon>
    </lineage>
</organism>
<dbReference type="PANTHER" id="PTHR47969">
    <property type="entry name" value="CHROMOSOME-ASSOCIATED KINESIN KIF4A-RELATED"/>
    <property type="match status" value="1"/>
</dbReference>
<dbReference type="SUPFAM" id="SSF52540">
    <property type="entry name" value="P-loop containing nucleoside triphosphate hydrolases"/>
    <property type="match status" value="1"/>
</dbReference>
<keyword evidence="2" id="KW-0963">Cytoplasm</keyword>
<feature type="compositionally biased region" description="Low complexity" evidence="8">
    <location>
        <begin position="796"/>
        <end position="818"/>
    </location>
</feature>
<feature type="coiled-coil region" evidence="7">
    <location>
        <begin position="517"/>
        <end position="551"/>
    </location>
</feature>
<feature type="region of interest" description="Disordered" evidence="8">
    <location>
        <begin position="263"/>
        <end position="346"/>
    </location>
</feature>
<keyword evidence="11" id="KW-1185">Reference proteome</keyword>
<reference evidence="10 11" key="1">
    <citation type="journal article" date="2018" name="Evol. Lett.">
        <title>Horizontal gene cluster transfer increased hallucinogenic mushroom diversity.</title>
        <authorList>
            <person name="Reynolds H.T."/>
            <person name="Vijayakumar V."/>
            <person name="Gluck-Thaler E."/>
            <person name="Korotkin H.B."/>
            <person name="Matheny P.B."/>
            <person name="Slot J.C."/>
        </authorList>
    </citation>
    <scope>NUCLEOTIDE SEQUENCE [LARGE SCALE GENOMIC DNA]</scope>
    <source>
        <strain evidence="10 11">SRW20</strain>
    </source>
</reference>
<feature type="region of interest" description="Disordered" evidence="8">
    <location>
        <begin position="1769"/>
        <end position="1865"/>
    </location>
</feature>